<dbReference type="FunFam" id="1.10.510.10:FF:000278">
    <property type="entry name" value="serine/threonine-protein kinase greatwall isoform X1"/>
    <property type="match status" value="1"/>
</dbReference>
<dbReference type="GO" id="GO:0004674">
    <property type="term" value="F:protein serine/threonine kinase activity"/>
    <property type="evidence" value="ECO:0007669"/>
    <property type="project" value="UniProtKB-KW"/>
</dbReference>
<proteinExistence type="inferred from homology"/>
<dbReference type="PROSITE" id="PS51285">
    <property type="entry name" value="AGC_KINASE_CTER"/>
    <property type="match status" value="1"/>
</dbReference>
<dbReference type="InterPro" id="IPR011009">
    <property type="entry name" value="Kinase-like_dom_sf"/>
</dbReference>
<dbReference type="Pfam" id="PF00069">
    <property type="entry name" value="Pkinase"/>
    <property type="match status" value="1"/>
</dbReference>
<dbReference type="InterPro" id="IPR000961">
    <property type="entry name" value="AGC-kinase_C"/>
</dbReference>
<dbReference type="SMART" id="SM00220">
    <property type="entry name" value="S_TKc"/>
    <property type="match status" value="1"/>
</dbReference>
<dbReference type="EC" id="2.7.11.1" evidence="2"/>
<comment type="similarity">
    <text evidence="1">Belongs to the protein kinase superfamily. AGC Ser/Thr protein kinase family.</text>
</comment>
<dbReference type="SUPFAM" id="SSF56112">
    <property type="entry name" value="Protein kinase-like (PK-like)"/>
    <property type="match status" value="1"/>
</dbReference>
<evidence type="ECO:0000256" key="6">
    <source>
        <dbReference type="ARBA" id="ARBA00022741"/>
    </source>
</evidence>
<feature type="domain" description="AGC-kinase C-terminal" evidence="14">
    <location>
        <begin position="505"/>
        <end position="548"/>
    </location>
</feature>
<dbReference type="PANTHER" id="PTHR24356:SF1">
    <property type="entry name" value="SERINE_THREONINE-PROTEIN KINASE GREATWALL"/>
    <property type="match status" value="1"/>
</dbReference>
<feature type="compositionally biased region" description="Basic and acidic residues" evidence="12">
    <location>
        <begin position="113"/>
        <end position="126"/>
    </location>
</feature>
<accession>Q4S1K4</accession>
<dbReference type="InterPro" id="IPR050236">
    <property type="entry name" value="Ser_Thr_kinase_AGC"/>
</dbReference>
<protein>
    <recommendedName>
        <fullName evidence="3">Serine/threonine-protein kinase greatwall</fullName>
        <ecNumber evidence="2">2.7.11.1</ecNumber>
    </recommendedName>
    <alternativeName>
        <fullName evidence="9">Microtubule-associated serine/threonine-protein kinase-like</fullName>
    </alternativeName>
</protein>
<dbReference type="EMBL" id="CAAE01014768">
    <property type="protein sequence ID" value="CAG05478.1"/>
    <property type="molecule type" value="Genomic_DNA"/>
</dbReference>
<dbReference type="Gene3D" id="1.10.510.10">
    <property type="entry name" value="Transferase(Phosphotransferase) domain 1"/>
    <property type="match status" value="1"/>
</dbReference>
<dbReference type="InterPro" id="IPR000719">
    <property type="entry name" value="Prot_kinase_dom"/>
</dbReference>
<feature type="region of interest" description="Disordered" evidence="12">
    <location>
        <begin position="71"/>
        <end position="128"/>
    </location>
</feature>
<comment type="catalytic activity">
    <reaction evidence="10">
        <text>L-threonyl-[protein] + ATP = O-phospho-L-threonyl-[protein] + ADP + H(+)</text>
        <dbReference type="Rhea" id="RHEA:46608"/>
        <dbReference type="Rhea" id="RHEA-COMP:11060"/>
        <dbReference type="Rhea" id="RHEA-COMP:11605"/>
        <dbReference type="ChEBI" id="CHEBI:15378"/>
        <dbReference type="ChEBI" id="CHEBI:30013"/>
        <dbReference type="ChEBI" id="CHEBI:30616"/>
        <dbReference type="ChEBI" id="CHEBI:61977"/>
        <dbReference type="ChEBI" id="CHEBI:456216"/>
        <dbReference type="EC" id="2.7.11.1"/>
    </reaction>
</comment>
<dbReference type="Gene3D" id="3.30.200.20">
    <property type="entry name" value="Phosphorylase Kinase, domain 1"/>
    <property type="match status" value="1"/>
</dbReference>
<evidence type="ECO:0000256" key="9">
    <source>
        <dbReference type="ARBA" id="ARBA00033099"/>
    </source>
</evidence>
<evidence type="ECO:0000259" key="14">
    <source>
        <dbReference type="PROSITE" id="PS51285"/>
    </source>
</evidence>
<keyword evidence="8" id="KW-0067">ATP-binding</keyword>
<dbReference type="GO" id="GO:0005634">
    <property type="term" value="C:nucleus"/>
    <property type="evidence" value="ECO:0007669"/>
    <property type="project" value="TreeGrafter"/>
</dbReference>
<organism evidence="15">
    <name type="scientific">Tetraodon nigroviridis</name>
    <name type="common">Spotted green pufferfish</name>
    <name type="synonym">Chelonodon nigroviridis</name>
    <dbReference type="NCBI Taxonomy" id="99883"/>
    <lineage>
        <taxon>Eukaryota</taxon>
        <taxon>Metazoa</taxon>
        <taxon>Chordata</taxon>
        <taxon>Craniata</taxon>
        <taxon>Vertebrata</taxon>
        <taxon>Euteleostomi</taxon>
        <taxon>Actinopterygii</taxon>
        <taxon>Neopterygii</taxon>
        <taxon>Teleostei</taxon>
        <taxon>Neoteleostei</taxon>
        <taxon>Acanthomorphata</taxon>
        <taxon>Eupercaria</taxon>
        <taxon>Tetraodontiformes</taxon>
        <taxon>Tetradontoidea</taxon>
        <taxon>Tetraodontidae</taxon>
        <taxon>Tetraodon</taxon>
    </lineage>
</organism>
<dbReference type="PROSITE" id="PS50011">
    <property type="entry name" value="PROTEIN_KINASE_DOM"/>
    <property type="match status" value="1"/>
</dbReference>
<reference evidence="15" key="1">
    <citation type="journal article" date="2004" name="Nature">
        <title>Genome duplication in the teleost fish Tetraodon nigroviridis reveals the early vertebrate proto-karyotype.</title>
        <authorList>
            <person name="Jaillon O."/>
            <person name="Aury J.-M."/>
            <person name="Brunet F."/>
            <person name="Petit J.-L."/>
            <person name="Stange-Thomann N."/>
            <person name="Mauceli E."/>
            <person name="Bouneau L."/>
            <person name="Fischer C."/>
            <person name="Ozouf-Costaz C."/>
            <person name="Bernot A."/>
            <person name="Nicaud S."/>
            <person name="Jaffe D."/>
            <person name="Fisher S."/>
            <person name="Lutfalla G."/>
            <person name="Dossat C."/>
            <person name="Segurens B."/>
            <person name="Dasilva C."/>
            <person name="Salanoubat M."/>
            <person name="Levy M."/>
            <person name="Boudet N."/>
            <person name="Castellano S."/>
            <person name="Anthouard V."/>
            <person name="Jubin C."/>
            <person name="Castelli V."/>
            <person name="Katinka M."/>
            <person name="Vacherie B."/>
            <person name="Biemont C."/>
            <person name="Skalli Z."/>
            <person name="Cattolico L."/>
            <person name="Poulain J."/>
            <person name="De Berardinis V."/>
            <person name="Cruaud C."/>
            <person name="Duprat S."/>
            <person name="Brottier P."/>
            <person name="Coutanceau J.-P."/>
            <person name="Gouzy J."/>
            <person name="Parra G."/>
            <person name="Lardier G."/>
            <person name="Chapple C."/>
            <person name="McKernan K.J."/>
            <person name="McEwan P."/>
            <person name="Bosak S."/>
            <person name="Kellis M."/>
            <person name="Volff J.-N."/>
            <person name="Guigo R."/>
            <person name="Zody M.C."/>
            <person name="Mesirov J."/>
            <person name="Lindblad-Toh K."/>
            <person name="Birren B."/>
            <person name="Nusbaum C."/>
            <person name="Kahn D."/>
            <person name="Robinson-Rechavi M."/>
            <person name="Laudet V."/>
            <person name="Schachter V."/>
            <person name="Quetier F."/>
            <person name="Saurin W."/>
            <person name="Scarpelli C."/>
            <person name="Wincker P."/>
            <person name="Lander E.S."/>
            <person name="Weissenbach J."/>
            <person name="Roest Crollius H."/>
        </authorList>
    </citation>
    <scope>NUCLEOTIDE SEQUENCE [LARGE SCALE GENOMIC DNA]</scope>
</reference>
<comment type="catalytic activity">
    <reaction evidence="11">
        <text>L-seryl-[protein] + ATP = O-phospho-L-seryl-[protein] + ADP + H(+)</text>
        <dbReference type="Rhea" id="RHEA:17989"/>
        <dbReference type="Rhea" id="RHEA-COMP:9863"/>
        <dbReference type="Rhea" id="RHEA-COMP:11604"/>
        <dbReference type="ChEBI" id="CHEBI:15378"/>
        <dbReference type="ChEBI" id="CHEBI:29999"/>
        <dbReference type="ChEBI" id="CHEBI:30616"/>
        <dbReference type="ChEBI" id="CHEBI:83421"/>
        <dbReference type="ChEBI" id="CHEBI:456216"/>
        <dbReference type="EC" id="2.7.11.1"/>
    </reaction>
</comment>
<dbReference type="GO" id="GO:0005524">
    <property type="term" value="F:ATP binding"/>
    <property type="evidence" value="ECO:0007669"/>
    <property type="project" value="UniProtKB-KW"/>
</dbReference>
<evidence type="ECO:0000313" key="15">
    <source>
        <dbReference type="EMBL" id="CAG05478.1"/>
    </source>
</evidence>
<dbReference type="PANTHER" id="PTHR24356">
    <property type="entry name" value="SERINE/THREONINE-PROTEIN KINASE"/>
    <property type="match status" value="1"/>
</dbReference>
<feature type="region of interest" description="Disordered" evidence="12">
    <location>
        <begin position="234"/>
        <end position="265"/>
    </location>
</feature>
<feature type="domain" description="Protein kinase" evidence="13">
    <location>
        <begin position="103"/>
        <end position="504"/>
    </location>
</feature>
<dbReference type="KEGG" id="tng:GSTEN00025509G001"/>
<evidence type="ECO:0000256" key="1">
    <source>
        <dbReference type="ARBA" id="ARBA00009903"/>
    </source>
</evidence>
<evidence type="ECO:0000259" key="13">
    <source>
        <dbReference type="PROSITE" id="PS50011"/>
    </source>
</evidence>
<evidence type="ECO:0000256" key="11">
    <source>
        <dbReference type="ARBA" id="ARBA00048679"/>
    </source>
</evidence>
<name>Q4S1K4_TETNG</name>
<evidence type="ECO:0000256" key="2">
    <source>
        <dbReference type="ARBA" id="ARBA00012513"/>
    </source>
</evidence>
<evidence type="ECO:0000256" key="12">
    <source>
        <dbReference type="SAM" id="MobiDB-lite"/>
    </source>
</evidence>
<reference evidence="15" key="2">
    <citation type="submission" date="2004-02" db="EMBL/GenBank/DDBJ databases">
        <authorList>
            <consortium name="Genoscope"/>
            <consortium name="Whitehead Institute Centre for Genome Research"/>
        </authorList>
    </citation>
    <scope>NUCLEOTIDE SEQUENCE</scope>
</reference>
<evidence type="ECO:0000256" key="7">
    <source>
        <dbReference type="ARBA" id="ARBA00022777"/>
    </source>
</evidence>
<sequence>MKKNDGVDSLTYDSFKVGSKNAAFSPHDLTKNLTLSLLKARMRLQTLSAGSATTDTEGAHSPLWEFEEKENLHPNQQDGASAEPESPGGSDPDHQPQTSTSVLTASSSSGKRSFSDVERSPEELQNRAKKSTACYNRCFELPAETGTSHTGLTGTFSTIQLLDTALGSGLAPYGSRSRSSPVPVAKSLFCELDEPAEDVFESGAKDVSCLSFTSPRHDNSDICGSLNLDSDGSMHETSLTVDSHESLKSSQRNCGSPEEDRNSFLPESQPKLLFPIITETPKSDRFNQTGQSCYHGNSLPGLTCAGVPSPLFLRPKNMVAFRSYCSSINRSNVSGVSRLSVGSVEAMDVSTAASCQSFSGNATPVQKRHSSSRSLSQTPQPMSIAHTPFRTPKSVRRGALPVEGAPILGTPDYLAPELLLGKPHDFMVDWWALGVCLFEFLTGVPPFNDETPQLVFQNILNRDIPWPEGMEELSANCRNAIDILLTMDMTKRAGLKELKCHPLFEGLDWDNLQNQQMPFIPQPEDETDTSYFEARNSAQHIAMSAFSL</sequence>
<keyword evidence="4" id="KW-0723">Serine/threonine-protein kinase</keyword>
<comment type="caution">
    <text evidence="15">The sequence shown here is derived from an EMBL/GenBank/DDBJ whole genome shotgun (WGS) entry which is preliminary data.</text>
</comment>
<dbReference type="GO" id="GO:0035556">
    <property type="term" value="P:intracellular signal transduction"/>
    <property type="evidence" value="ECO:0007669"/>
    <property type="project" value="TreeGrafter"/>
</dbReference>
<evidence type="ECO:0000256" key="8">
    <source>
        <dbReference type="ARBA" id="ARBA00022840"/>
    </source>
</evidence>
<feature type="compositionally biased region" description="Low complexity" evidence="12">
    <location>
        <begin position="98"/>
        <end position="109"/>
    </location>
</feature>
<feature type="non-terminal residue" evidence="15">
    <location>
        <position position="1"/>
    </location>
</feature>
<evidence type="ECO:0000256" key="3">
    <source>
        <dbReference type="ARBA" id="ARBA00022148"/>
    </source>
</evidence>
<evidence type="ECO:0000256" key="5">
    <source>
        <dbReference type="ARBA" id="ARBA00022679"/>
    </source>
</evidence>
<dbReference type="AlphaFoldDB" id="Q4S1K4"/>
<feature type="region of interest" description="Disordered" evidence="12">
    <location>
        <begin position="360"/>
        <end position="388"/>
    </location>
</feature>
<evidence type="ECO:0000256" key="10">
    <source>
        <dbReference type="ARBA" id="ARBA00047899"/>
    </source>
</evidence>
<keyword evidence="6" id="KW-0547">Nucleotide-binding</keyword>
<feature type="compositionally biased region" description="Polar residues" evidence="12">
    <location>
        <begin position="372"/>
        <end position="381"/>
    </location>
</feature>
<gene>
    <name evidence="15" type="ORF">GSTENG00025509001</name>
</gene>
<dbReference type="OrthoDB" id="162894at2759"/>
<keyword evidence="5" id="KW-0808">Transferase</keyword>
<keyword evidence="7" id="KW-0418">Kinase</keyword>
<evidence type="ECO:0000256" key="4">
    <source>
        <dbReference type="ARBA" id="ARBA00022527"/>
    </source>
</evidence>